<dbReference type="PROSITE" id="PS51257">
    <property type="entry name" value="PROKAR_LIPOPROTEIN"/>
    <property type="match status" value="1"/>
</dbReference>
<evidence type="ECO:0000256" key="1">
    <source>
        <dbReference type="SAM" id="SignalP"/>
    </source>
</evidence>
<comment type="caution">
    <text evidence="2">The sequence shown here is derived from an EMBL/GenBank/DDBJ whole genome shotgun (WGS) entry which is preliminary data.</text>
</comment>
<feature type="signal peptide" evidence="1">
    <location>
        <begin position="1"/>
        <end position="24"/>
    </location>
</feature>
<keyword evidence="1" id="KW-0732">Signal</keyword>
<dbReference type="Proteomes" id="UP000288395">
    <property type="component" value="Unassembled WGS sequence"/>
</dbReference>
<dbReference type="EMBL" id="PIPJ01000011">
    <property type="protein sequence ID" value="RUO18512.1"/>
    <property type="molecule type" value="Genomic_DNA"/>
</dbReference>
<sequence>MRFLAIVFLPLIVFTGCTSISTDAQLVTNTNKGTASILVYRESAFQAGGVSLFVGKDDEYFMELRNNQYAQVEIDAGKHLIQAKASGSPPSSIDIELEENKTVCLAGKPNPEMAGAMLIPFVANMVPTFTLEKVSCPSAEKLEELTRISL</sequence>
<protein>
    <recommendedName>
        <fullName evidence="4">DUF2846 domain-containing protein</fullName>
    </recommendedName>
</protein>
<evidence type="ECO:0000313" key="2">
    <source>
        <dbReference type="EMBL" id="RUO18512.1"/>
    </source>
</evidence>
<feature type="chain" id="PRO_5019151571" description="DUF2846 domain-containing protein" evidence="1">
    <location>
        <begin position="25"/>
        <end position="150"/>
    </location>
</feature>
<dbReference type="RefSeq" id="WP_126768333.1">
    <property type="nucleotide sequence ID" value="NZ_PIPJ01000011.1"/>
</dbReference>
<dbReference type="AlphaFoldDB" id="A0A432VQN0"/>
<keyword evidence="3" id="KW-1185">Reference proteome</keyword>
<gene>
    <name evidence="2" type="ORF">CWE08_11385</name>
</gene>
<name>A0A432VQN0_9GAMM</name>
<organism evidence="2 3">
    <name type="scientific">Aliidiomarina iranensis</name>
    <dbReference type="NCBI Taxonomy" id="1434071"/>
    <lineage>
        <taxon>Bacteria</taxon>
        <taxon>Pseudomonadati</taxon>
        <taxon>Pseudomonadota</taxon>
        <taxon>Gammaproteobacteria</taxon>
        <taxon>Alteromonadales</taxon>
        <taxon>Idiomarinaceae</taxon>
        <taxon>Aliidiomarina</taxon>
    </lineage>
</organism>
<proteinExistence type="predicted"/>
<accession>A0A432VQN0</accession>
<reference evidence="3" key="1">
    <citation type="journal article" date="2018" name="Front. Microbiol.">
        <title>Genome-Based Analysis Reveals the Taxonomy and Diversity of the Family Idiomarinaceae.</title>
        <authorList>
            <person name="Liu Y."/>
            <person name="Lai Q."/>
            <person name="Shao Z."/>
        </authorList>
    </citation>
    <scope>NUCLEOTIDE SEQUENCE [LARGE SCALE GENOMIC DNA]</scope>
    <source>
        <strain evidence="3">GBPy7</strain>
    </source>
</reference>
<evidence type="ECO:0008006" key="4">
    <source>
        <dbReference type="Google" id="ProtNLM"/>
    </source>
</evidence>
<evidence type="ECO:0000313" key="3">
    <source>
        <dbReference type="Proteomes" id="UP000288395"/>
    </source>
</evidence>